<dbReference type="RefSeq" id="XP_015703624.1">
    <property type="nucleotide sequence ID" value="XM_015846820.1"/>
</dbReference>
<evidence type="ECO:0000313" key="2">
    <source>
        <dbReference type="Proteomes" id="UP000002059"/>
    </source>
</evidence>
<evidence type="ECO:0000313" key="1">
    <source>
        <dbReference type="EMBL" id="KGQ02161.1"/>
    </source>
</evidence>
<reference evidence="1 2" key="1">
    <citation type="journal article" date="2011" name="PLoS Genet.">
        <title>Comparative genomic analysis of human fungal pathogens causing paracoccidioidomycosis.</title>
        <authorList>
            <person name="Desjardins C.A."/>
            <person name="Champion M.D."/>
            <person name="Holder J.W."/>
            <person name="Muszewska A."/>
            <person name="Goldberg J."/>
            <person name="Bailao A.M."/>
            <person name="Brigido M.M."/>
            <person name="Ferreira M.E."/>
            <person name="Garcia A.M."/>
            <person name="Grynberg M."/>
            <person name="Gujja S."/>
            <person name="Heiman D.I."/>
            <person name="Henn M.R."/>
            <person name="Kodira C.D."/>
            <person name="Leon-Narvaez H."/>
            <person name="Longo L.V."/>
            <person name="Ma L.J."/>
            <person name="Malavazi I."/>
            <person name="Matsuo A.L."/>
            <person name="Morais F.V."/>
            <person name="Pereira M."/>
            <person name="Rodriguez-Brito S."/>
            <person name="Sakthikumar S."/>
            <person name="Salem-Izacc S.M."/>
            <person name="Sykes S.M."/>
            <person name="Teixeira M.M."/>
            <person name="Vallejo M.C."/>
            <person name="Walter M.E."/>
            <person name="Yandava C."/>
            <person name="Young S."/>
            <person name="Zeng Q."/>
            <person name="Zucker J."/>
            <person name="Felipe M.S."/>
            <person name="Goldman G.H."/>
            <person name="Haas B.J."/>
            <person name="McEwen J.G."/>
            <person name="Nino-Vega G."/>
            <person name="Puccia R."/>
            <person name="San-Blas G."/>
            <person name="Soares C.M."/>
            <person name="Birren B.W."/>
            <person name="Cuomo C.A."/>
        </authorList>
    </citation>
    <scope>NUCLEOTIDE SEQUENCE [LARGE SCALE GENOMIC DNA]</scope>
    <source>
        <strain evidence="2">ATCC MYA-826 / Pb01</strain>
    </source>
</reference>
<protein>
    <submittedName>
        <fullName evidence="1">Uncharacterized protein</fullName>
    </submittedName>
</protein>
<accession>A0A0A2V343</accession>
<proteinExistence type="predicted"/>
<dbReference type="VEuPathDB" id="FungiDB:PAAG_11116"/>
<dbReference type="EMBL" id="KN293992">
    <property type="protein sequence ID" value="KGQ02161.1"/>
    <property type="molecule type" value="Genomic_DNA"/>
</dbReference>
<name>A0A0A2V343_PARBA</name>
<dbReference type="AlphaFoldDB" id="A0A0A2V343"/>
<dbReference type="KEGG" id="pbl:PAAG_11116"/>
<gene>
    <name evidence="1" type="ORF">PAAG_11116</name>
</gene>
<keyword evidence="2" id="KW-1185">Reference proteome</keyword>
<dbReference type="GeneID" id="26970233"/>
<sequence>MALGPHANRDTRRSEGTEIPLQKFHAKYHTQQAEEFPSSRVSTRIRSKLTILDTYAICFITNFPVGNRASEIRAGRDESTSWAVQIQSQILSVEKLSRAIMESSAKQFEMARFDAGKENMFLVAALRILVMT</sequence>
<dbReference type="HOGENOM" id="CLU_1917675_0_0_1"/>
<organism evidence="1 2">
    <name type="scientific">Paracoccidioides lutzii (strain ATCC MYA-826 / Pb01)</name>
    <name type="common">Paracoccidioides brasiliensis</name>
    <dbReference type="NCBI Taxonomy" id="502779"/>
    <lineage>
        <taxon>Eukaryota</taxon>
        <taxon>Fungi</taxon>
        <taxon>Dikarya</taxon>
        <taxon>Ascomycota</taxon>
        <taxon>Pezizomycotina</taxon>
        <taxon>Eurotiomycetes</taxon>
        <taxon>Eurotiomycetidae</taxon>
        <taxon>Onygenales</taxon>
        <taxon>Ajellomycetaceae</taxon>
        <taxon>Paracoccidioides</taxon>
    </lineage>
</organism>
<dbReference type="Proteomes" id="UP000002059">
    <property type="component" value="Partially assembled WGS sequence"/>
</dbReference>